<dbReference type="Gene3D" id="3.40.50.1980">
    <property type="entry name" value="Nitrogenase molybdenum iron protein domain"/>
    <property type="match status" value="2"/>
</dbReference>
<name>H8I8X8_METCZ</name>
<evidence type="ECO:0000313" key="2">
    <source>
        <dbReference type="EMBL" id="AFD00449.1"/>
    </source>
</evidence>
<dbReference type="InterPro" id="IPR050902">
    <property type="entry name" value="ABC_Transporter_SBP"/>
</dbReference>
<dbReference type="InterPro" id="IPR018247">
    <property type="entry name" value="EF_Hand_1_Ca_BS"/>
</dbReference>
<sequence>MKHFLAFIIVFSAILLTMAVSQASAATGLPCDADCDGQLTASEVKGSVISYMSGNGNVSLDDVRDATYVYTYWNGKPKTITDSINRTITIYRPIKRIVALGNYRTEVVKILGESDKLVGVDTNTRTSSMHYYPELASLPDVGTWSAPNYEKLIELKPDIVITSANTQRVSDCQNKLAPAGIIVIGLDCYRPNMIDVEISKLAYLLDEEKNATKYIEWESRYEKVILDYLSSHPDEKNPTIFMEWGTSFSTYGKGSTGQSVCDIAGGNNIASGLDEYPKIGVEWVVKQNPEVIVRTVSSTGWGWNNTSEPAKSLDEMKKRPGWSEISAFKNNRSYIINSELTWGPDQLVGIAYYAKWLHPGLEIDPEAIYKEYLDEFMHIDYPKGRVFVYP</sequence>
<evidence type="ECO:0000313" key="3">
    <source>
        <dbReference type="Proteomes" id="UP000005233"/>
    </source>
</evidence>
<dbReference type="SMR" id="H8I8X8"/>
<proteinExistence type="predicted"/>
<dbReference type="eggNOG" id="arCOG03306">
    <property type="taxonomic scope" value="Archaea"/>
</dbReference>
<gene>
    <name evidence="2" type="ordered locus">Mtc_1703</name>
</gene>
<dbReference type="KEGG" id="mez:Mtc_1703"/>
<protein>
    <submittedName>
        <fullName evidence="2">ABC-type Fe3+-hydroxamate transport system, periplasmic component</fullName>
    </submittedName>
</protein>
<organism evidence="2 3">
    <name type="scientific">Methanocella conradii (strain DSM 24694 / JCM 17849 / CGMCC 1.5162 / HZ254)</name>
    <dbReference type="NCBI Taxonomy" id="1041930"/>
    <lineage>
        <taxon>Archaea</taxon>
        <taxon>Methanobacteriati</taxon>
        <taxon>Methanobacteriota</taxon>
        <taxon>Stenosarchaea group</taxon>
        <taxon>Methanomicrobia</taxon>
        <taxon>Methanocellales</taxon>
        <taxon>Methanocellaceae</taxon>
        <taxon>Methanocella</taxon>
    </lineage>
</organism>
<dbReference type="HOGENOM" id="CLU_038034_2_0_2"/>
<dbReference type="InterPro" id="IPR002491">
    <property type="entry name" value="ABC_transptr_periplasmic_BD"/>
</dbReference>
<dbReference type="PANTHER" id="PTHR30535">
    <property type="entry name" value="VITAMIN B12-BINDING PROTEIN"/>
    <property type="match status" value="1"/>
</dbReference>
<dbReference type="Pfam" id="PF01497">
    <property type="entry name" value="Peripla_BP_2"/>
    <property type="match status" value="1"/>
</dbReference>
<accession>H8I8X8</accession>
<keyword evidence="3" id="KW-1185">Reference proteome</keyword>
<dbReference type="Proteomes" id="UP000005233">
    <property type="component" value="Chromosome"/>
</dbReference>
<dbReference type="STRING" id="1041930.Mtc_1703"/>
<reference evidence="2 3" key="1">
    <citation type="journal article" date="2012" name="J. Bacteriol.">
        <title>Complete genome sequence of a thermophilic methanogen, Methanocella conradii HZ254, isolated from Chinese rice field soil.</title>
        <authorList>
            <person name="Lu Z."/>
            <person name="Lu Y."/>
        </authorList>
    </citation>
    <scope>NUCLEOTIDE SEQUENCE [LARGE SCALE GENOMIC DNA]</scope>
    <source>
        <strain evidence="3">DSM 24694 / JCM 17849 / CGMCC 1.5162 / HZ254</strain>
    </source>
</reference>
<dbReference type="AlphaFoldDB" id="H8I8X8"/>
<feature type="domain" description="Fe/B12 periplasmic-binding" evidence="1">
    <location>
        <begin position="96"/>
        <end position="365"/>
    </location>
</feature>
<evidence type="ECO:0000259" key="1">
    <source>
        <dbReference type="PROSITE" id="PS50983"/>
    </source>
</evidence>
<dbReference type="EMBL" id="CP003243">
    <property type="protein sequence ID" value="AFD00449.1"/>
    <property type="molecule type" value="Genomic_DNA"/>
</dbReference>
<dbReference type="PANTHER" id="PTHR30535:SF34">
    <property type="entry name" value="MOLYBDATE-BINDING PROTEIN MOLA"/>
    <property type="match status" value="1"/>
</dbReference>
<dbReference type="PROSITE" id="PS50983">
    <property type="entry name" value="FE_B12_PBP"/>
    <property type="match status" value="1"/>
</dbReference>
<dbReference type="PROSITE" id="PS00018">
    <property type="entry name" value="EF_HAND_1"/>
    <property type="match status" value="1"/>
</dbReference>
<dbReference type="SUPFAM" id="SSF53807">
    <property type="entry name" value="Helical backbone' metal receptor"/>
    <property type="match status" value="1"/>
</dbReference>